<name>A0A1F5WEU7_9BACT</name>
<evidence type="ECO:0000313" key="3">
    <source>
        <dbReference type="EMBL" id="OGF73811.1"/>
    </source>
</evidence>
<sequence>MEQSGKKFLTIKEAAKLIGVTELTLRNWDKTGKFVAARHPMNNYRVYTINQVENLCATMERIPQRTRDKKQGPRKLAIKVLDEESTNLDKDTNS</sequence>
<comment type="caution">
    <text evidence="3">The sequence shown here is derived from an EMBL/GenBank/DDBJ whole genome shotgun (WGS) entry which is preliminary data.</text>
</comment>
<dbReference type="Pfam" id="PF00376">
    <property type="entry name" value="MerR"/>
    <property type="match status" value="1"/>
</dbReference>
<dbReference type="GO" id="GO:0006355">
    <property type="term" value="P:regulation of DNA-templated transcription"/>
    <property type="evidence" value="ECO:0007669"/>
    <property type="project" value="InterPro"/>
</dbReference>
<accession>A0A1F5WEU7</accession>
<dbReference type="Gene3D" id="1.10.1660.10">
    <property type="match status" value="1"/>
</dbReference>
<feature type="compositionally biased region" description="Basic and acidic residues" evidence="1">
    <location>
        <begin position="62"/>
        <end position="71"/>
    </location>
</feature>
<reference evidence="3 4" key="1">
    <citation type="journal article" date="2016" name="Nat. Commun.">
        <title>Thousands of microbial genomes shed light on interconnected biogeochemical processes in an aquifer system.</title>
        <authorList>
            <person name="Anantharaman K."/>
            <person name="Brown C.T."/>
            <person name="Hug L.A."/>
            <person name="Sharon I."/>
            <person name="Castelle C.J."/>
            <person name="Probst A.J."/>
            <person name="Thomas B.C."/>
            <person name="Singh A."/>
            <person name="Wilkins M.J."/>
            <person name="Karaoz U."/>
            <person name="Brodie E.L."/>
            <person name="Williams K.H."/>
            <person name="Hubbard S.S."/>
            <person name="Banfield J.F."/>
        </authorList>
    </citation>
    <scope>NUCLEOTIDE SEQUENCE [LARGE SCALE GENOMIC DNA]</scope>
</reference>
<dbReference type="AlphaFoldDB" id="A0A1F5WEU7"/>
<dbReference type="Proteomes" id="UP000178406">
    <property type="component" value="Unassembled WGS sequence"/>
</dbReference>
<dbReference type="EMBL" id="MFHQ01000036">
    <property type="protein sequence ID" value="OGF73811.1"/>
    <property type="molecule type" value="Genomic_DNA"/>
</dbReference>
<dbReference type="STRING" id="1798338.A3J56_02150"/>
<evidence type="ECO:0000313" key="4">
    <source>
        <dbReference type="Proteomes" id="UP000178406"/>
    </source>
</evidence>
<protein>
    <recommendedName>
        <fullName evidence="2">HTH merR-type domain-containing protein</fullName>
    </recommendedName>
</protein>
<evidence type="ECO:0000256" key="1">
    <source>
        <dbReference type="SAM" id="MobiDB-lite"/>
    </source>
</evidence>
<evidence type="ECO:0000259" key="2">
    <source>
        <dbReference type="PROSITE" id="PS50937"/>
    </source>
</evidence>
<feature type="region of interest" description="Disordered" evidence="1">
    <location>
        <begin position="62"/>
        <end position="94"/>
    </location>
</feature>
<dbReference type="GO" id="GO:0003677">
    <property type="term" value="F:DNA binding"/>
    <property type="evidence" value="ECO:0007669"/>
    <property type="project" value="InterPro"/>
</dbReference>
<dbReference type="InterPro" id="IPR009061">
    <property type="entry name" value="DNA-bd_dom_put_sf"/>
</dbReference>
<feature type="domain" description="HTH merR-type" evidence="2">
    <location>
        <begin position="8"/>
        <end position="56"/>
    </location>
</feature>
<organism evidence="3 4">
    <name type="scientific">Candidatus Giovannonibacteria bacterium RIFCSPHIGHO2_02_FULL_46_20</name>
    <dbReference type="NCBI Taxonomy" id="1798338"/>
    <lineage>
        <taxon>Bacteria</taxon>
        <taxon>Candidatus Giovannoniibacteriota</taxon>
    </lineage>
</organism>
<proteinExistence type="predicted"/>
<gene>
    <name evidence="3" type="ORF">A3J56_02150</name>
</gene>
<dbReference type="InterPro" id="IPR000551">
    <property type="entry name" value="MerR-type_HTH_dom"/>
</dbReference>
<dbReference type="SUPFAM" id="SSF46955">
    <property type="entry name" value="Putative DNA-binding domain"/>
    <property type="match status" value="1"/>
</dbReference>
<dbReference type="PROSITE" id="PS50937">
    <property type="entry name" value="HTH_MERR_2"/>
    <property type="match status" value="1"/>
</dbReference>